<feature type="region of interest" description="Disordered" evidence="1">
    <location>
        <begin position="1"/>
        <end position="175"/>
    </location>
</feature>
<name>A0A2V1AWE0_9ASCO</name>
<evidence type="ECO:0000313" key="3">
    <source>
        <dbReference type="Proteomes" id="UP000244309"/>
    </source>
</evidence>
<sequence length="272" mass="30029">MSFAMPSTPPRSAKKKTPQVSITETTPTTPAKEKPGLDLSDLQTPRKTPHKPKTPYKAQQTKTPKGLAPTELLLPTPGFTPQKSPRNRRKRPSVDLFSSSESLGMLLPNHSVAGSGRKTVSPQKLHAPISLDPRELSKINENLAFEEDDEAVPDSPTRRAPRRKHPKTAVTPGKQMITEDLVEQWHGKSFNTDFSSDDEFDSGGPIPNPFTDASPTKRGPPAPSKVDFSTHNEFINPKTGERKVVELTETQKNSSLKIELFGFIGWPMNHTI</sequence>
<dbReference type="Proteomes" id="UP000244309">
    <property type="component" value="Unassembled WGS sequence"/>
</dbReference>
<dbReference type="EMBL" id="PKFO01000006">
    <property type="protein sequence ID" value="PVH22165.1"/>
    <property type="molecule type" value="Genomic_DNA"/>
</dbReference>
<dbReference type="RefSeq" id="XP_025343105.1">
    <property type="nucleotide sequence ID" value="XM_025488443.1"/>
</dbReference>
<feature type="region of interest" description="Disordered" evidence="1">
    <location>
        <begin position="189"/>
        <end position="237"/>
    </location>
</feature>
<evidence type="ECO:0000256" key="1">
    <source>
        <dbReference type="SAM" id="MobiDB-lite"/>
    </source>
</evidence>
<keyword evidence="3" id="KW-1185">Reference proteome</keyword>
<gene>
    <name evidence="2" type="ORF">CXQ85_004835</name>
</gene>
<comment type="caution">
    <text evidence="2">The sequence shown here is derived from an EMBL/GenBank/DDBJ whole genome shotgun (WGS) entry which is preliminary data.</text>
</comment>
<proteinExistence type="predicted"/>
<dbReference type="GeneID" id="37010165"/>
<dbReference type="VEuPathDB" id="FungiDB:CXQ85_004835"/>
<organism evidence="2 3">
    <name type="scientific">Candidozyma haemuli</name>
    <dbReference type="NCBI Taxonomy" id="45357"/>
    <lineage>
        <taxon>Eukaryota</taxon>
        <taxon>Fungi</taxon>
        <taxon>Dikarya</taxon>
        <taxon>Ascomycota</taxon>
        <taxon>Saccharomycotina</taxon>
        <taxon>Pichiomycetes</taxon>
        <taxon>Metschnikowiaceae</taxon>
        <taxon>Candidozyma</taxon>
    </lineage>
</organism>
<protein>
    <submittedName>
        <fullName evidence="2">Uncharacterized protein</fullName>
    </submittedName>
</protein>
<reference evidence="2 3" key="1">
    <citation type="submission" date="2017-12" db="EMBL/GenBank/DDBJ databases">
        <title>Genome Sequence of a Multidrug-Resistant Candida haemulonii Isolate from a Patient with Chronic Leg Ulcers in Israel.</title>
        <authorList>
            <person name="Chow N.A."/>
            <person name="Gade L."/>
            <person name="Batra D."/>
            <person name="Rowe L.A."/>
            <person name="Ben-Ami R."/>
            <person name="Loparev V.N."/>
            <person name="Litvintseva A.P."/>
        </authorList>
    </citation>
    <scope>NUCLEOTIDE SEQUENCE [LARGE SCALE GENOMIC DNA]</scope>
    <source>
        <strain evidence="2 3">B11899</strain>
    </source>
</reference>
<dbReference type="OrthoDB" id="3997968at2759"/>
<accession>A0A2V1AWE0</accession>
<dbReference type="AlphaFoldDB" id="A0A2V1AWE0"/>
<evidence type="ECO:0000313" key="2">
    <source>
        <dbReference type="EMBL" id="PVH22165.1"/>
    </source>
</evidence>